<keyword evidence="1" id="KW-0812">Transmembrane</keyword>
<dbReference type="HOGENOM" id="CLU_3191956_0_0_1"/>
<accession>T1L4A4</accession>
<keyword evidence="1" id="KW-0472">Membrane</keyword>
<organism evidence="2 3">
    <name type="scientific">Tetranychus urticae</name>
    <name type="common">Two-spotted spider mite</name>
    <dbReference type="NCBI Taxonomy" id="32264"/>
    <lineage>
        <taxon>Eukaryota</taxon>
        <taxon>Metazoa</taxon>
        <taxon>Ecdysozoa</taxon>
        <taxon>Arthropoda</taxon>
        <taxon>Chelicerata</taxon>
        <taxon>Arachnida</taxon>
        <taxon>Acari</taxon>
        <taxon>Acariformes</taxon>
        <taxon>Trombidiformes</taxon>
        <taxon>Prostigmata</taxon>
        <taxon>Eleutherengona</taxon>
        <taxon>Raphignathae</taxon>
        <taxon>Tetranychoidea</taxon>
        <taxon>Tetranychidae</taxon>
        <taxon>Tetranychus</taxon>
    </lineage>
</organism>
<dbReference type="EMBL" id="CAEY01001080">
    <property type="status" value="NOT_ANNOTATED_CDS"/>
    <property type="molecule type" value="Genomic_DNA"/>
</dbReference>
<evidence type="ECO:0000256" key="1">
    <source>
        <dbReference type="SAM" id="Phobius"/>
    </source>
</evidence>
<evidence type="ECO:0000313" key="3">
    <source>
        <dbReference type="Proteomes" id="UP000015104"/>
    </source>
</evidence>
<reference evidence="2" key="2">
    <citation type="submission" date="2015-06" db="UniProtKB">
        <authorList>
            <consortium name="EnsemblMetazoa"/>
        </authorList>
    </citation>
    <scope>IDENTIFICATION</scope>
</reference>
<proteinExistence type="predicted"/>
<evidence type="ECO:0000313" key="2">
    <source>
        <dbReference type="EnsemblMetazoa" id="tetur38g00100.1"/>
    </source>
</evidence>
<sequence length="46" mass="5460">MAVLICLVVGCWLRVKTHFLVVCGCYTFILVFWFLYFIIYLLVQVI</sequence>
<feature type="transmembrane region" description="Helical" evidence="1">
    <location>
        <begin position="19"/>
        <end position="43"/>
    </location>
</feature>
<keyword evidence="1" id="KW-1133">Transmembrane helix</keyword>
<reference evidence="3" key="1">
    <citation type="submission" date="2011-08" db="EMBL/GenBank/DDBJ databases">
        <authorList>
            <person name="Rombauts S."/>
        </authorList>
    </citation>
    <scope>NUCLEOTIDE SEQUENCE</scope>
    <source>
        <strain evidence="3">London</strain>
    </source>
</reference>
<name>T1L4A4_TETUR</name>
<protein>
    <submittedName>
        <fullName evidence="2">Uncharacterized protein</fullName>
    </submittedName>
</protein>
<keyword evidence="3" id="KW-1185">Reference proteome</keyword>
<dbReference type="EnsemblMetazoa" id="tetur38g00100.1">
    <property type="protein sequence ID" value="tetur38g00100.1"/>
    <property type="gene ID" value="tetur38g00100"/>
</dbReference>
<dbReference type="AlphaFoldDB" id="T1L4A4"/>
<dbReference type="Proteomes" id="UP000015104">
    <property type="component" value="Unassembled WGS sequence"/>
</dbReference>